<dbReference type="GO" id="GO:0000725">
    <property type="term" value="P:recombinational repair"/>
    <property type="evidence" value="ECO:0007669"/>
    <property type="project" value="TreeGrafter"/>
</dbReference>
<dbReference type="GO" id="GO:0005829">
    <property type="term" value="C:cytosol"/>
    <property type="evidence" value="ECO:0007669"/>
    <property type="project" value="TreeGrafter"/>
</dbReference>
<dbReference type="GO" id="GO:0005524">
    <property type="term" value="F:ATP binding"/>
    <property type="evidence" value="ECO:0007669"/>
    <property type="project" value="InterPro"/>
</dbReference>
<dbReference type="InterPro" id="IPR027417">
    <property type="entry name" value="P-loop_NTPase"/>
</dbReference>
<dbReference type="GO" id="GO:0003677">
    <property type="term" value="F:DNA binding"/>
    <property type="evidence" value="ECO:0007669"/>
    <property type="project" value="InterPro"/>
</dbReference>
<sequence length="416" mass="47727">MQWIDFQQTRERRLGQAQLDEEQNRAKNFGIVGHALVRGVAGAGKSLVLRNRVEQIVEQKLSSVLVLSYNRFMRGWLQAKLYEKQINVECDTFHAWAWRHLGYSYEYDKDIEKRQNLIDLAEQSKLKYEAILVDEAQDFYDEWFQVLLKVLDQTTNSLFFVYDNTQSVYGQAHRRKSGWSWRNLGIDVVGRSQIFDLNYRNAPEILEVAWKFIYPALEKAGMKVDRKENSPSIDKLIEPKKKPSRSSGVQPLLLHLPYAEMATEIAKQVKLALDSYADSSIGILLHPTEPKMKVLKTALSQELRRLSVPHHAPMQSGERFGNVVDRSLVVVDSWNALKGVEFDAVVIVGIDAISEKTEQTEKSESRDDQDFEAKAGLYTAMTRARDHLVMLYETKTSVVEQVEMAIRAPNQLMSGE</sequence>
<organism evidence="1">
    <name type="scientific">Leptolyngbya sp. NK1-12</name>
    <dbReference type="NCBI Taxonomy" id="2547451"/>
    <lineage>
        <taxon>Bacteria</taxon>
        <taxon>Bacillati</taxon>
        <taxon>Cyanobacteriota</taxon>
        <taxon>Cyanophyceae</taxon>
        <taxon>Leptolyngbyales</taxon>
        <taxon>Leptolyngbyaceae</taxon>
        <taxon>Leptolyngbya group</taxon>
        <taxon>Leptolyngbya</taxon>
    </lineage>
</organism>
<dbReference type="SUPFAM" id="SSF52540">
    <property type="entry name" value="P-loop containing nucleoside triphosphate hydrolases"/>
    <property type="match status" value="1"/>
</dbReference>
<dbReference type="GO" id="GO:0043138">
    <property type="term" value="F:3'-5' DNA helicase activity"/>
    <property type="evidence" value="ECO:0007669"/>
    <property type="project" value="TreeGrafter"/>
</dbReference>
<dbReference type="RefSeq" id="WP_316434910.1">
    <property type="nucleotide sequence ID" value="NZ_CP053586.1"/>
</dbReference>
<accession>A0AA97AI03</accession>
<dbReference type="Pfam" id="PF13245">
    <property type="entry name" value="AAA_19"/>
    <property type="match status" value="1"/>
</dbReference>
<dbReference type="InterPro" id="IPR000212">
    <property type="entry name" value="DNA_helicase_UvrD/REP"/>
</dbReference>
<proteinExistence type="predicted"/>
<dbReference type="Gene3D" id="3.40.50.300">
    <property type="entry name" value="P-loop containing nucleotide triphosphate hydrolases"/>
    <property type="match status" value="2"/>
</dbReference>
<reference evidence="1" key="1">
    <citation type="submission" date="2020-05" db="EMBL/GenBank/DDBJ databases">
        <authorList>
            <person name="Zhu T."/>
            <person name="Keshari N."/>
            <person name="Lu X."/>
        </authorList>
    </citation>
    <scope>NUCLEOTIDE SEQUENCE</scope>
    <source>
        <strain evidence="1">NK1-12</strain>
    </source>
</reference>
<dbReference type="PANTHER" id="PTHR11070">
    <property type="entry name" value="UVRD / RECB / PCRA DNA HELICASE FAMILY MEMBER"/>
    <property type="match status" value="1"/>
</dbReference>
<dbReference type="AlphaFoldDB" id="A0AA97AI03"/>
<dbReference type="PANTHER" id="PTHR11070:SF45">
    <property type="entry name" value="DNA 3'-5' HELICASE"/>
    <property type="match status" value="1"/>
</dbReference>
<gene>
    <name evidence="1" type="ORF">HJG54_10825</name>
</gene>
<protein>
    <submittedName>
        <fullName evidence="1">AAA family ATPase</fullName>
    </submittedName>
</protein>
<name>A0AA97AI03_9CYAN</name>
<dbReference type="EMBL" id="CP053586">
    <property type="protein sequence ID" value="WNZ23296.1"/>
    <property type="molecule type" value="Genomic_DNA"/>
</dbReference>
<evidence type="ECO:0000313" key="1">
    <source>
        <dbReference type="EMBL" id="WNZ23296.1"/>
    </source>
</evidence>